<dbReference type="Proteomes" id="UP000828444">
    <property type="component" value="Segment"/>
</dbReference>
<dbReference type="InterPro" id="IPR018698">
    <property type="entry name" value="VWA-like_dom"/>
</dbReference>
<evidence type="ECO:0000313" key="5">
    <source>
        <dbReference type="Proteomes" id="UP000828444"/>
    </source>
</evidence>
<dbReference type="EMBL" id="MZ348421">
    <property type="protein sequence ID" value="QYN79832.1"/>
    <property type="molecule type" value="Genomic_DNA"/>
</dbReference>
<dbReference type="KEGG" id="vg:77934781"/>
<feature type="compositionally biased region" description="Basic and acidic residues" evidence="1">
    <location>
        <begin position="158"/>
        <end position="171"/>
    </location>
</feature>
<name>A0AAE7WF11_9CAUD</name>
<organism evidence="4 5">
    <name type="scientific">Kosakonia phage Kc283</name>
    <dbReference type="NCBI Taxonomy" id="2863195"/>
    <lineage>
        <taxon>Viruses</taxon>
        <taxon>Duplodnaviria</taxon>
        <taxon>Heunggongvirae</taxon>
        <taxon>Uroviricota</taxon>
        <taxon>Caudoviricetes</taxon>
        <taxon>Schitoviridae</taxon>
        <taxon>Cbunavirus</taxon>
        <taxon>Cbunavirus Kc283</taxon>
    </lineage>
</organism>
<dbReference type="Pfam" id="PF09967">
    <property type="entry name" value="DUF2201"/>
    <property type="match status" value="1"/>
</dbReference>
<dbReference type="RefSeq" id="YP_010658819.1">
    <property type="nucleotide sequence ID" value="NC_070861.1"/>
</dbReference>
<evidence type="ECO:0000256" key="1">
    <source>
        <dbReference type="SAM" id="MobiDB-lite"/>
    </source>
</evidence>
<reference evidence="4" key="1">
    <citation type="journal article" date="2021" name="Viruses">
        <title>Novel Viruses That Lyse Plant and Human Strains of Kosakonia cowanii.</title>
        <authorList>
            <person name="Petrzik K."/>
            <person name="Brazdova S."/>
            <person name="Krawczyk K."/>
        </authorList>
    </citation>
    <scope>NUCLEOTIDE SEQUENCE</scope>
</reference>
<feature type="domain" description="Putative metallopeptidase" evidence="3">
    <location>
        <begin position="33"/>
        <end position="251"/>
    </location>
</feature>
<evidence type="ECO:0000259" key="2">
    <source>
        <dbReference type="Pfam" id="PF09967"/>
    </source>
</evidence>
<evidence type="ECO:0000313" key="4">
    <source>
        <dbReference type="EMBL" id="QYN79832.1"/>
    </source>
</evidence>
<dbReference type="PANTHER" id="PTHR38730:SF1">
    <property type="entry name" value="SLL7028 PROTEIN"/>
    <property type="match status" value="1"/>
</dbReference>
<dbReference type="SUPFAM" id="SSF53300">
    <property type="entry name" value="vWA-like"/>
    <property type="match status" value="1"/>
</dbReference>
<accession>A0AAE7WF11</accession>
<dbReference type="PANTHER" id="PTHR38730">
    <property type="entry name" value="SLL7028 PROTEIN"/>
    <property type="match status" value="1"/>
</dbReference>
<protein>
    <submittedName>
        <fullName evidence="4">von Willebrand factor type A</fullName>
    </submittedName>
</protein>
<sequence length="390" mass="44045">MMDFRKLMSKAKIGLLTKEEMIFFTHIIMGSKHLVDNSPDNETAYTDGLNCYYNEKFFTSLTNDEREFLIAHEGLHIAFEHCTERAKGMDPDRWNRAADHVINLILTSVGMKMPKGGLCDPQYRNLSTLQVYRLLEEEDKANGGAGGGGTMAGCAMPDLREPKGPKEQEVRQQIKQQVEELVMRGKAMAEMAGKMPGNIGPDLQRLIDGILKPAIPWQRVLRRLMFAMTKGDFSWARPNRRYQPMGMYLPSQYSPGLGPGSFGWDVSGSVTDKVFNFFVSETHHVLKGFNPDYIDVMQFDDQLLSKERVRNLKALLKIDMRGGGGTIIDELMVSYSKDASKWLIVLTDGYIAHLRDVPNPGKPVIWAVYSNPNFIPPFGKAVHFKMPEDD</sequence>
<proteinExistence type="predicted"/>
<dbReference type="Pfam" id="PF13203">
    <property type="entry name" value="DUF2201_N"/>
    <property type="match status" value="1"/>
</dbReference>
<feature type="domain" description="VWA-like" evidence="2">
    <location>
        <begin position="264"/>
        <end position="383"/>
    </location>
</feature>
<dbReference type="InterPro" id="IPR036465">
    <property type="entry name" value="vWFA_dom_sf"/>
</dbReference>
<dbReference type="InterPro" id="IPR025154">
    <property type="entry name" value="Put_metallopeptidase_dom"/>
</dbReference>
<evidence type="ECO:0000259" key="3">
    <source>
        <dbReference type="Pfam" id="PF13203"/>
    </source>
</evidence>
<feature type="region of interest" description="Disordered" evidence="1">
    <location>
        <begin position="142"/>
        <end position="171"/>
    </location>
</feature>
<dbReference type="GeneID" id="77934781"/>
<keyword evidence="5" id="KW-1185">Reference proteome</keyword>